<dbReference type="InterPro" id="IPR051531">
    <property type="entry name" value="N-acetyltransferase"/>
</dbReference>
<dbReference type="Pfam" id="PF13302">
    <property type="entry name" value="Acetyltransf_3"/>
    <property type="match status" value="1"/>
</dbReference>
<evidence type="ECO:0000256" key="2">
    <source>
        <dbReference type="ARBA" id="ARBA00023315"/>
    </source>
</evidence>
<evidence type="ECO:0000259" key="4">
    <source>
        <dbReference type="PROSITE" id="PS51186"/>
    </source>
</evidence>
<dbReference type="PROSITE" id="PS51186">
    <property type="entry name" value="GNAT"/>
    <property type="match status" value="1"/>
</dbReference>
<dbReference type="PANTHER" id="PTHR43792:SF8">
    <property type="entry name" value="[RIBOSOMAL PROTEIN US5]-ALANINE N-ACETYLTRANSFERASE"/>
    <property type="match status" value="1"/>
</dbReference>
<feature type="domain" description="N-acetyltransferase" evidence="4">
    <location>
        <begin position="45"/>
        <end position="189"/>
    </location>
</feature>
<dbReference type="InterPro" id="IPR016181">
    <property type="entry name" value="Acyl_CoA_acyltransferase"/>
</dbReference>
<dbReference type="EMBL" id="JAPFQL010000022">
    <property type="protein sequence ID" value="MDC5697015.1"/>
    <property type="molecule type" value="Genomic_DNA"/>
</dbReference>
<dbReference type="Gene3D" id="3.40.630.30">
    <property type="match status" value="1"/>
</dbReference>
<dbReference type="PANTHER" id="PTHR43792">
    <property type="entry name" value="GNAT FAMILY, PUTATIVE (AFU_ORTHOLOGUE AFUA_3G00765)-RELATED-RELATED"/>
    <property type="match status" value="1"/>
</dbReference>
<reference evidence="5 6" key="1">
    <citation type="submission" date="2022-11" db="EMBL/GenBank/DDBJ databases">
        <title>Anaerobic phenanthrene biodegradation by a DNRA strain PheN6.</title>
        <authorList>
            <person name="Zhang Z."/>
        </authorList>
    </citation>
    <scope>NUCLEOTIDE SEQUENCE [LARGE SCALE GENOMIC DNA]</scope>
    <source>
        <strain evidence="5 6">PheN6</strain>
    </source>
</reference>
<proteinExistence type="inferred from homology"/>
<evidence type="ECO:0000313" key="6">
    <source>
        <dbReference type="Proteomes" id="UP001150259"/>
    </source>
</evidence>
<organism evidence="5 6">
    <name type="scientific">Intrasporangium calvum</name>
    <dbReference type="NCBI Taxonomy" id="53358"/>
    <lineage>
        <taxon>Bacteria</taxon>
        <taxon>Bacillati</taxon>
        <taxon>Actinomycetota</taxon>
        <taxon>Actinomycetes</taxon>
        <taxon>Micrococcales</taxon>
        <taxon>Intrasporangiaceae</taxon>
        <taxon>Intrasporangium</taxon>
    </lineage>
</organism>
<sequence length="232" mass="25127">MGHTVADLLPMLGLRISAGPIQLSGITDDDLTQLAAIAKGGIHDPAVMPFAVPWTDVADDDFNQRFAQYHWQTRASFSTEAWELNLAVRFEGALVGVQGFSTKDFLVTQSGETGSWLGRPHQGKGIGTLMRQTMCAFLFDHLGAVEITSGAFTDNPASMAVSRKVGYQPSGIRRLQRRPGELALNQTLVLHPGTFRRGPHPLHVEGLAAFRHSIGLAPTQTATHADPPEEHS</sequence>
<protein>
    <submittedName>
        <fullName evidence="5">GNAT family N-acetyltransferase</fullName>
    </submittedName>
</protein>
<comment type="caution">
    <text evidence="5">The sequence shown here is derived from an EMBL/GenBank/DDBJ whole genome shotgun (WGS) entry which is preliminary data.</text>
</comment>
<evidence type="ECO:0000256" key="1">
    <source>
        <dbReference type="ARBA" id="ARBA00022679"/>
    </source>
</evidence>
<evidence type="ECO:0000256" key="3">
    <source>
        <dbReference type="ARBA" id="ARBA00038502"/>
    </source>
</evidence>
<keyword evidence="2" id="KW-0012">Acyltransferase</keyword>
<gene>
    <name evidence="5" type="ORF">OO014_07065</name>
</gene>
<name>A0ABT5GGQ4_9MICO</name>
<dbReference type="SUPFAM" id="SSF55729">
    <property type="entry name" value="Acyl-CoA N-acyltransferases (Nat)"/>
    <property type="match status" value="1"/>
</dbReference>
<dbReference type="RefSeq" id="WP_272461588.1">
    <property type="nucleotide sequence ID" value="NZ_JAPFQL010000022.1"/>
</dbReference>
<comment type="similarity">
    <text evidence="3">Belongs to the acetyltransferase family. RimJ subfamily.</text>
</comment>
<keyword evidence="1" id="KW-0808">Transferase</keyword>
<accession>A0ABT5GGQ4</accession>
<keyword evidence="6" id="KW-1185">Reference proteome</keyword>
<evidence type="ECO:0000313" key="5">
    <source>
        <dbReference type="EMBL" id="MDC5697015.1"/>
    </source>
</evidence>
<dbReference type="Proteomes" id="UP001150259">
    <property type="component" value="Unassembled WGS sequence"/>
</dbReference>
<dbReference type="InterPro" id="IPR000182">
    <property type="entry name" value="GNAT_dom"/>
</dbReference>